<dbReference type="InterPro" id="IPR001245">
    <property type="entry name" value="Ser-Thr/Tyr_kinase_cat_dom"/>
</dbReference>
<dbReference type="InterPro" id="IPR032675">
    <property type="entry name" value="LRR_dom_sf"/>
</dbReference>
<dbReference type="InterPro" id="IPR051824">
    <property type="entry name" value="LRR_Rcpt-Like_S/T_Kinase"/>
</dbReference>
<reference evidence="9" key="3">
    <citation type="submission" date="2020-06" db="EMBL/GenBank/DDBJ databases">
        <title>Helianthus annuus Genome sequencing and assembly Release 2.</title>
        <authorList>
            <person name="Gouzy J."/>
            <person name="Langlade N."/>
            <person name="Munos S."/>
        </authorList>
    </citation>
    <scope>NUCLEOTIDE SEQUENCE</scope>
    <source>
        <tissue evidence="9">Leaves</tissue>
    </source>
</reference>
<dbReference type="PROSITE" id="PS50011">
    <property type="entry name" value="PROTEIN_KINASE_DOM"/>
    <property type="match status" value="1"/>
</dbReference>
<evidence type="ECO:0000313" key="9">
    <source>
        <dbReference type="EMBL" id="KAF5805884.1"/>
    </source>
</evidence>
<feature type="transmembrane region" description="Helical" evidence="7">
    <location>
        <begin position="140"/>
        <end position="163"/>
    </location>
</feature>
<dbReference type="SUPFAM" id="SSF52058">
    <property type="entry name" value="L domain-like"/>
    <property type="match status" value="1"/>
</dbReference>
<evidence type="ECO:0000256" key="5">
    <source>
        <dbReference type="ARBA" id="ARBA00022989"/>
    </source>
</evidence>
<evidence type="ECO:0000259" key="8">
    <source>
        <dbReference type="PROSITE" id="PS50011"/>
    </source>
</evidence>
<protein>
    <submittedName>
        <fullName evidence="9">Transferase, protein kinase RLK-Pelle-LRR-Xa family</fullName>
        <ecNumber evidence="9">2.7.-.-</ecNumber>
    </submittedName>
</protein>
<dbReference type="Pfam" id="PF00560">
    <property type="entry name" value="LRR_1"/>
    <property type="match status" value="3"/>
</dbReference>
<keyword evidence="6 7" id="KW-0472">Membrane</keyword>
<dbReference type="InParanoid" id="A0A251UPA8"/>
<sequence length="511" mass="57995">MGLRGSFPMGLRSCTSMQHLDLSGNYLSGSIPSNLAKDLPYIVSLYLSNNNLSGPIPPSFANFNFINVLRLDNNHLTGEIPSEFSKLPRLHEFSIANNRLSGPVPILPYCKSFPKNYANNIGLCGGPLDRCKKEDDEDHFFSGLAVGLLVSTTLTTLLMLFRLHRSSMINMRSYLSTIKKIRGMKHHFIPRRSQILFIEENITEESKIIAMEKYVCRLSLMELEIATNDFDHKKVIGYGNMGLMYKAKFLNGLTLAVKRLHKFESFEKEFLLEIEILGRLRHTNLVPLLGFCYEMEKKFLIYKYMSNGNLHQWLHTRPQVEGKKMGWTMRLRIAVGIARGLAWLHHNNVLRVAHLKMNSNCILLDDKFEPKISNFGDSNILMNTSGTPSSACNFVVPHSSPAPYKEDVYSFGLLLLELVSGRERRSEGYNSSCDNVCDWEIFNMIDGCLMGQGFNEEIYETLRIAESCIETHKGGGTSMLQVYQAIRVVGKSRNENSTNLFLDVEDREGNT</sequence>
<dbReference type="EMBL" id="CM007894">
    <property type="protein sequence ID" value="OTG25217.1"/>
    <property type="molecule type" value="Genomic_DNA"/>
</dbReference>
<keyword evidence="3 7" id="KW-0812">Transmembrane</keyword>
<dbReference type="OrthoDB" id="2151624at2759"/>
<dbReference type="Proteomes" id="UP000215914">
    <property type="component" value="Chromosome 5"/>
</dbReference>
<dbReference type="EC" id="2.7.-.-" evidence="9"/>
<evidence type="ECO:0000313" key="10">
    <source>
        <dbReference type="EMBL" id="OTG25217.1"/>
    </source>
</evidence>
<dbReference type="Gene3D" id="3.80.10.10">
    <property type="entry name" value="Ribonuclease Inhibitor"/>
    <property type="match status" value="1"/>
</dbReference>
<evidence type="ECO:0000256" key="7">
    <source>
        <dbReference type="SAM" id="Phobius"/>
    </source>
</evidence>
<dbReference type="OMA" id="WYSFIIG"/>
<dbReference type="GO" id="GO:0005524">
    <property type="term" value="F:ATP binding"/>
    <property type="evidence" value="ECO:0007669"/>
    <property type="project" value="InterPro"/>
</dbReference>
<dbReference type="Gene3D" id="3.30.200.20">
    <property type="entry name" value="Phosphorylase Kinase, domain 1"/>
    <property type="match status" value="1"/>
</dbReference>
<dbReference type="InterPro" id="IPR000719">
    <property type="entry name" value="Prot_kinase_dom"/>
</dbReference>
<evidence type="ECO:0000256" key="2">
    <source>
        <dbReference type="ARBA" id="ARBA00022614"/>
    </source>
</evidence>
<dbReference type="GO" id="GO:0016020">
    <property type="term" value="C:membrane"/>
    <property type="evidence" value="ECO:0007669"/>
    <property type="project" value="UniProtKB-SubCell"/>
</dbReference>
<accession>A0A251UPA8</accession>
<dbReference type="Gramene" id="mRNA:HanXRQr2_Chr05g0214671">
    <property type="protein sequence ID" value="mRNA:HanXRQr2_Chr05g0214671"/>
    <property type="gene ID" value="HanXRQr2_Chr05g0214671"/>
</dbReference>
<dbReference type="InterPro" id="IPR011009">
    <property type="entry name" value="Kinase-like_dom_sf"/>
</dbReference>
<organism evidence="10 11">
    <name type="scientific">Helianthus annuus</name>
    <name type="common">Common sunflower</name>
    <dbReference type="NCBI Taxonomy" id="4232"/>
    <lineage>
        <taxon>Eukaryota</taxon>
        <taxon>Viridiplantae</taxon>
        <taxon>Streptophyta</taxon>
        <taxon>Embryophyta</taxon>
        <taxon>Tracheophyta</taxon>
        <taxon>Spermatophyta</taxon>
        <taxon>Magnoliopsida</taxon>
        <taxon>eudicotyledons</taxon>
        <taxon>Gunneridae</taxon>
        <taxon>Pentapetalae</taxon>
        <taxon>asterids</taxon>
        <taxon>campanulids</taxon>
        <taxon>Asterales</taxon>
        <taxon>Asteraceae</taxon>
        <taxon>Asteroideae</taxon>
        <taxon>Heliantheae alliance</taxon>
        <taxon>Heliantheae</taxon>
        <taxon>Helianthus</taxon>
    </lineage>
</organism>
<keyword evidence="5 7" id="KW-1133">Transmembrane helix</keyword>
<dbReference type="AlphaFoldDB" id="A0A251UPA8"/>
<reference evidence="9 11" key="1">
    <citation type="journal article" date="2017" name="Nature">
        <title>The sunflower genome provides insights into oil metabolism, flowering and Asterid evolution.</title>
        <authorList>
            <person name="Badouin H."/>
            <person name="Gouzy J."/>
            <person name="Grassa C.J."/>
            <person name="Murat F."/>
            <person name="Staton S.E."/>
            <person name="Cottret L."/>
            <person name="Lelandais-Briere C."/>
            <person name="Owens G.L."/>
            <person name="Carrere S."/>
            <person name="Mayjonade B."/>
            <person name="Legrand L."/>
            <person name="Gill N."/>
            <person name="Kane N.C."/>
            <person name="Bowers J.E."/>
            <person name="Hubner S."/>
            <person name="Bellec A."/>
            <person name="Berard A."/>
            <person name="Berges H."/>
            <person name="Blanchet N."/>
            <person name="Boniface M.C."/>
            <person name="Brunel D."/>
            <person name="Catrice O."/>
            <person name="Chaidir N."/>
            <person name="Claudel C."/>
            <person name="Donnadieu C."/>
            <person name="Faraut T."/>
            <person name="Fievet G."/>
            <person name="Helmstetter N."/>
            <person name="King M."/>
            <person name="Knapp S.J."/>
            <person name="Lai Z."/>
            <person name="Le Paslier M.C."/>
            <person name="Lippi Y."/>
            <person name="Lorenzon L."/>
            <person name="Mandel J.R."/>
            <person name="Marage G."/>
            <person name="Marchand G."/>
            <person name="Marquand E."/>
            <person name="Bret-Mestries E."/>
            <person name="Morien E."/>
            <person name="Nambeesan S."/>
            <person name="Nguyen T."/>
            <person name="Pegot-Espagnet P."/>
            <person name="Pouilly N."/>
            <person name="Raftis F."/>
            <person name="Sallet E."/>
            <person name="Schiex T."/>
            <person name="Thomas J."/>
            <person name="Vandecasteele C."/>
            <person name="Vares D."/>
            <person name="Vear F."/>
            <person name="Vautrin S."/>
            <person name="Crespi M."/>
            <person name="Mangin B."/>
            <person name="Burke J.M."/>
            <person name="Salse J."/>
            <person name="Munos S."/>
            <person name="Vincourt P."/>
            <person name="Rieseberg L.H."/>
            <person name="Langlade N.B."/>
        </authorList>
    </citation>
    <scope>NUCLEOTIDE SEQUENCE [LARGE SCALE GENOMIC DNA]</scope>
    <source>
        <strain evidence="11">cv. SF193</strain>
        <tissue evidence="9">Leaves</tissue>
    </source>
</reference>
<keyword evidence="2" id="KW-0433">Leucine-rich repeat</keyword>
<evidence type="ECO:0000256" key="1">
    <source>
        <dbReference type="ARBA" id="ARBA00004479"/>
    </source>
</evidence>
<comment type="subcellular location">
    <subcellularLocation>
        <location evidence="1">Membrane</location>
        <topology evidence="1">Single-pass type I membrane protein</topology>
    </subcellularLocation>
</comment>
<dbReference type="Pfam" id="PF07714">
    <property type="entry name" value="PK_Tyr_Ser-Thr"/>
    <property type="match status" value="1"/>
</dbReference>
<dbReference type="Gene3D" id="1.10.510.10">
    <property type="entry name" value="Transferase(Phosphotransferase) domain 1"/>
    <property type="match status" value="1"/>
</dbReference>
<keyword evidence="9" id="KW-0808">Transferase</keyword>
<name>A0A251UPA8_HELAN</name>
<keyword evidence="4" id="KW-0677">Repeat</keyword>
<dbReference type="GO" id="GO:0004672">
    <property type="term" value="F:protein kinase activity"/>
    <property type="evidence" value="ECO:0007669"/>
    <property type="project" value="InterPro"/>
</dbReference>
<dbReference type="EMBL" id="MNCJ02000320">
    <property type="protein sequence ID" value="KAF5805884.1"/>
    <property type="molecule type" value="Genomic_DNA"/>
</dbReference>
<proteinExistence type="predicted"/>
<feature type="domain" description="Protein kinase" evidence="8">
    <location>
        <begin position="230"/>
        <end position="511"/>
    </location>
</feature>
<evidence type="ECO:0000256" key="6">
    <source>
        <dbReference type="ARBA" id="ARBA00023136"/>
    </source>
</evidence>
<reference evidence="10" key="2">
    <citation type="submission" date="2017-02" db="EMBL/GenBank/DDBJ databases">
        <title>Sunflower complete genome.</title>
        <authorList>
            <person name="Langlade N."/>
            <person name="Munos S."/>
        </authorList>
    </citation>
    <scope>NUCLEOTIDE SEQUENCE [LARGE SCALE GENOMIC DNA]</scope>
    <source>
        <tissue evidence="10">Leaves</tissue>
    </source>
</reference>
<evidence type="ECO:0000256" key="3">
    <source>
        <dbReference type="ARBA" id="ARBA00022692"/>
    </source>
</evidence>
<evidence type="ECO:0000256" key="4">
    <source>
        <dbReference type="ARBA" id="ARBA00022737"/>
    </source>
</evidence>
<evidence type="ECO:0000313" key="11">
    <source>
        <dbReference type="Proteomes" id="UP000215914"/>
    </source>
</evidence>
<dbReference type="PANTHER" id="PTHR48006">
    <property type="entry name" value="LEUCINE-RICH REPEAT-CONTAINING PROTEIN DDB_G0281931-RELATED"/>
    <property type="match status" value="1"/>
</dbReference>
<keyword evidence="9" id="KW-0418">Kinase</keyword>
<keyword evidence="11" id="KW-1185">Reference proteome</keyword>
<dbReference type="SUPFAM" id="SSF56112">
    <property type="entry name" value="Protein kinase-like (PK-like)"/>
    <property type="match status" value="1"/>
</dbReference>
<dbReference type="InterPro" id="IPR001611">
    <property type="entry name" value="Leu-rich_rpt"/>
</dbReference>
<dbReference type="PANTHER" id="PTHR48006:SF88">
    <property type="entry name" value="LRR RECEPTOR-LIKE KINASE FAMILY PROTEIN"/>
    <property type="match status" value="1"/>
</dbReference>
<dbReference type="FunFam" id="3.80.10.10:FF:000383">
    <property type="entry name" value="Leucine-rich repeat receptor protein kinase EMS1"/>
    <property type="match status" value="1"/>
</dbReference>
<gene>
    <name evidence="10" type="ORF">HannXRQ_Chr05g0145261</name>
    <name evidence="9" type="ORF">HanXRQr2_Chr05g0214671</name>
</gene>